<accession>A0ACC1R6D9</accession>
<evidence type="ECO:0000313" key="1">
    <source>
        <dbReference type="EMBL" id="KAJ3498364.1"/>
    </source>
</evidence>
<gene>
    <name evidence="1" type="ORF">NLG97_g1190</name>
</gene>
<reference evidence="1" key="1">
    <citation type="submission" date="2022-07" db="EMBL/GenBank/DDBJ databases">
        <title>Genome Sequence of Lecanicillium saksenae.</title>
        <authorList>
            <person name="Buettner E."/>
        </authorList>
    </citation>
    <scope>NUCLEOTIDE SEQUENCE</scope>
    <source>
        <strain evidence="1">VT-O1</strain>
    </source>
</reference>
<protein>
    <submittedName>
        <fullName evidence="1">Uncharacterized protein</fullName>
    </submittedName>
</protein>
<sequence>MPINAELRSAYLLAAQDPDRLQEITDNAIDYECYAAELAKASAEVAQAPYEPEETLQVPNLQPPYGELDYVLEAAIAGPYESIPKRLRGVEQNGKKRKRNSKDPAIRAVSELGHRCRECEVAPPKADASRGDLPSLLWQTEIWAKVKHRFRPKEIPYRNRSTPVPWTSEDWKEPTTKDT</sequence>
<name>A0ACC1R6D9_9HYPO</name>
<dbReference type="Proteomes" id="UP001148737">
    <property type="component" value="Unassembled WGS sequence"/>
</dbReference>
<dbReference type="EMBL" id="JANAKD010000055">
    <property type="protein sequence ID" value="KAJ3498364.1"/>
    <property type="molecule type" value="Genomic_DNA"/>
</dbReference>
<comment type="caution">
    <text evidence="1">The sequence shown here is derived from an EMBL/GenBank/DDBJ whole genome shotgun (WGS) entry which is preliminary data.</text>
</comment>
<evidence type="ECO:0000313" key="2">
    <source>
        <dbReference type="Proteomes" id="UP001148737"/>
    </source>
</evidence>
<organism evidence="1 2">
    <name type="scientific">Lecanicillium saksenae</name>
    <dbReference type="NCBI Taxonomy" id="468837"/>
    <lineage>
        <taxon>Eukaryota</taxon>
        <taxon>Fungi</taxon>
        <taxon>Dikarya</taxon>
        <taxon>Ascomycota</taxon>
        <taxon>Pezizomycotina</taxon>
        <taxon>Sordariomycetes</taxon>
        <taxon>Hypocreomycetidae</taxon>
        <taxon>Hypocreales</taxon>
        <taxon>Cordycipitaceae</taxon>
        <taxon>Lecanicillium</taxon>
    </lineage>
</organism>
<proteinExistence type="predicted"/>
<keyword evidence="2" id="KW-1185">Reference proteome</keyword>